<evidence type="ECO:0000313" key="2">
    <source>
        <dbReference type="Proteomes" id="UP000620327"/>
    </source>
</evidence>
<protein>
    <submittedName>
        <fullName evidence="1">Uncharacterized protein</fullName>
    </submittedName>
</protein>
<sequence length="49" mass="5624">MKLYVSKAEDRDQVIVILARNGYTVRQGKEKDPRSNKTVTFVEVIENGK</sequence>
<reference evidence="1" key="1">
    <citation type="submission" date="2020-08" db="EMBL/GenBank/DDBJ databases">
        <title>Genome public.</title>
        <authorList>
            <person name="Liu C."/>
            <person name="Sun Q."/>
        </authorList>
    </citation>
    <scope>NUCLEOTIDE SEQUENCE</scope>
    <source>
        <strain evidence="1">BX15</strain>
    </source>
</reference>
<keyword evidence="2" id="KW-1185">Reference proteome</keyword>
<proteinExistence type="predicted"/>
<evidence type="ECO:0000313" key="1">
    <source>
        <dbReference type="EMBL" id="MBC5771752.1"/>
    </source>
</evidence>
<dbReference type="Proteomes" id="UP000620327">
    <property type="component" value="Unassembled WGS sequence"/>
</dbReference>
<dbReference type="AlphaFoldDB" id="A0A923MMU5"/>
<dbReference type="RefSeq" id="WP_187015943.1">
    <property type="nucleotide sequence ID" value="NZ_JACOQI010000021.1"/>
</dbReference>
<comment type="caution">
    <text evidence="1">The sequence shown here is derived from an EMBL/GenBank/DDBJ whole genome shotgun (WGS) entry which is preliminary data.</text>
</comment>
<dbReference type="EMBL" id="JACOQI010000021">
    <property type="protein sequence ID" value="MBC5771752.1"/>
    <property type="molecule type" value="Genomic_DNA"/>
</dbReference>
<name>A0A923MMU5_9FIRM</name>
<accession>A0A923MMU5</accession>
<gene>
    <name evidence="1" type="ORF">H8Z83_15735</name>
</gene>
<organism evidence="1 2">
    <name type="scientific">Dysosmobacter segnis</name>
    <dbReference type="NCBI Taxonomy" id="2763042"/>
    <lineage>
        <taxon>Bacteria</taxon>
        <taxon>Bacillati</taxon>
        <taxon>Bacillota</taxon>
        <taxon>Clostridia</taxon>
        <taxon>Eubacteriales</taxon>
        <taxon>Oscillospiraceae</taxon>
        <taxon>Dysosmobacter</taxon>
    </lineage>
</organism>